<reference evidence="9" key="1">
    <citation type="journal article" date="2019" name="Int. J. Syst. Evol. Microbiol.">
        <title>The Global Catalogue of Microorganisms (GCM) 10K type strain sequencing project: providing services to taxonomists for standard genome sequencing and annotation.</title>
        <authorList>
            <consortium name="The Broad Institute Genomics Platform"/>
            <consortium name="The Broad Institute Genome Sequencing Center for Infectious Disease"/>
            <person name="Wu L."/>
            <person name="Ma J."/>
        </authorList>
    </citation>
    <scope>NUCLEOTIDE SEQUENCE [LARGE SCALE GENOMIC DNA]</scope>
    <source>
        <strain evidence="9">KACC 11588</strain>
    </source>
</reference>
<accession>A0ABW0SFD5</accession>
<dbReference type="Pfam" id="PF08548">
    <property type="entry name" value="Peptidase_M10_C"/>
    <property type="match status" value="1"/>
</dbReference>
<dbReference type="InterPro" id="IPR024079">
    <property type="entry name" value="MetalloPept_cat_dom_sf"/>
</dbReference>
<evidence type="ECO:0000313" key="9">
    <source>
        <dbReference type="Proteomes" id="UP001596056"/>
    </source>
</evidence>
<sequence>MAAYFVDALRSEHSTGAWRSFANAQDGARATVTYAFMTRMPDTISAILGDPWSSFRPLDAGARTLVREAMDLISAVANVRFVETAQSAAPPLLVGSYDMGGDTAGLANYPFTRPGDPASLAIGELWLDVRDGVDSLAVILHELGHTLGLKHPHEGDRQLPEAEDRHANTVMSYDWSTDPKDLMLFDAIALQSIYGPARRRRGDDTYDLGEDKLIWDGGGHDTIDAGDAARGVRLSLDDGSWSSIGARASSLLARGQVWLGDFSVIEDARGSRFDDRLAGNAADNRISGGSGADRIDGGGGADDLSGGRGADSLSGGAGDDRLRGGPAADLLRGGAGADTFVYARADESGRGGNRDVILALNDTDRIDLSALDVAFLGEGAFSGAGGEARVDARADRALLLLDLDGDRRAEFQVEVRGVADLLADDLIL</sequence>
<dbReference type="InterPro" id="IPR006026">
    <property type="entry name" value="Peptidase_Metallo"/>
</dbReference>
<dbReference type="InterPro" id="IPR018511">
    <property type="entry name" value="Hemolysin-typ_Ca-bd_CS"/>
</dbReference>
<dbReference type="SUPFAM" id="SSF55486">
    <property type="entry name" value="Metalloproteases ('zincins'), catalytic domain"/>
    <property type="match status" value="1"/>
</dbReference>
<dbReference type="InterPro" id="IPR034033">
    <property type="entry name" value="Serralysin-like"/>
</dbReference>
<dbReference type="InterPro" id="IPR013858">
    <property type="entry name" value="Peptidase_M10B_C"/>
</dbReference>
<organism evidence="8 9">
    <name type="scientific">Rubellimicrobium aerolatum</name>
    <dbReference type="NCBI Taxonomy" id="490979"/>
    <lineage>
        <taxon>Bacteria</taxon>
        <taxon>Pseudomonadati</taxon>
        <taxon>Pseudomonadota</taxon>
        <taxon>Alphaproteobacteria</taxon>
        <taxon>Rhodobacterales</taxon>
        <taxon>Roseobacteraceae</taxon>
        <taxon>Rubellimicrobium</taxon>
    </lineage>
</organism>
<evidence type="ECO:0000259" key="7">
    <source>
        <dbReference type="SMART" id="SM00235"/>
    </source>
</evidence>
<dbReference type="PANTHER" id="PTHR38340">
    <property type="entry name" value="S-LAYER PROTEIN"/>
    <property type="match status" value="1"/>
</dbReference>
<dbReference type="RefSeq" id="WP_209842400.1">
    <property type="nucleotide sequence ID" value="NZ_JAGGJP010000016.1"/>
</dbReference>
<evidence type="ECO:0000256" key="1">
    <source>
        <dbReference type="ARBA" id="ARBA00001913"/>
    </source>
</evidence>
<comment type="similarity">
    <text evidence="3">Belongs to the peptidase M10B family.</text>
</comment>
<comment type="caution">
    <text evidence="8">The sequence shown here is derived from an EMBL/GenBank/DDBJ whole genome shotgun (WGS) entry which is preliminary data.</text>
</comment>
<feature type="domain" description="Peptidase metallopeptidase" evidence="7">
    <location>
        <begin position="14"/>
        <end position="196"/>
    </location>
</feature>
<comment type="subcellular location">
    <subcellularLocation>
        <location evidence="2">Secreted</location>
    </subcellularLocation>
</comment>
<evidence type="ECO:0000256" key="2">
    <source>
        <dbReference type="ARBA" id="ARBA00004613"/>
    </source>
</evidence>
<keyword evidence="4" id="KW-0964">Secreted</keyword>
<dbReference type="InterPro" id="IPR011049">
    <property type="entry name" value="Serralysin-like_metalloprot_C"/>
</dbReference>
<dbReference type="Gene3D" id="3.40.390.10">
    <property type="entry name" value="Collagenase (Catalytic Domain)"/>
    <property type="match status" value="1"/>
</dbReference>
<keyword evidence="5" id="KW-0677">Repeat</keyword>
<proteinExistence type="inferred from homology"/>
<protein>
    <submittedName>
        <fullName evidence="8">M10 family metallopeptidase</fullName>
    </submittedName>
</protein>
<dbReference type="Pfam" id="PF00353">
    <property type="entry name" value="HemolysinCabind"/>
    <property type="match status" value="2"/>
</dbReference>
<dbReference type="PROSITE" id="PS00330">
    <property type="entry name" value="HEMOLYSIN_CALCIUM"/>
    <property type="match status" value="2"/>
</dbReference>
<evidence type="ECO:0000256" key="4">
    <source>
        <dbReference type="ARBA" id="ARBA00022525"/>
    </source>
</evidence>
<dbReference type="CDD" id="cd04277">
    <property type="entry name" value="ZnMc_serralysin_like"/>
    <property type="match status" value="1"/>
</dbReference>
<feature type="compositionally biased region" description="Gly residues" evidence="6">
    <location>
        <begin position="297"/>
        <end position="309"/>
    </location>
</feature>
<keyword evidence="9" id="KW-1185">Reference proteome</keyword>
<dbReference type="SUPFAM" id="SSF51120">
    <property type="entry name" value="beta-Roll"/>
    <property type="match status" value="1"/>
</dbReference>
<comment type="cofactor">
    <cofactor evidence="1">
        <name>Ca(2+)</name>
        <dbReference type="ChEBI" id="CHEBI:29108"/>
    </cofactor>
</comment>
<dbReference type="Proteomes" id="UP001596056">
    <property type="component" value="Unassembled WGS sequence"/>
</dbReference>
<name>A0ABW0SFD5_9RHOB</name>
<evidence type="ECO:0000256" key="5">
    <source>
        <dbReference type="ARBA" id="ARBA00022737"/>
    </source>
</evidence>
<evidence type="ECO:0000256" key="3">
    <source>
        <dbReference type="ARBA" id="ARBA00009490"/>
    </source>
</evidence>
<dbReference type="EMBL" id="JBHSNA010000017">
    <property type="protein sequence ID" value="MFC5567682.1"/>
    <property type="molecule type" value="Genomic_DNA"/>
</dbReference>
<gene>
    <name evidence="8" type="ORF">ACFPOC_14810</name>
</gene>
<dbReference type="InterPro" id="IPR050557">
    <property type="entry name" value="RTX_toxin/Mannuronan_C5-epim"/>
</dbReference>
<dbReference type="SMART" id="SM00235">
    <property type="entry name" value="ZnMc"/>
    <property type="match status" value="1"/>
</dbReference>
<dbReference type="Gene3D" id="2.150.10.10">
    <property type="entry name" value="Serralysin-like metalloprotease, C-terminal"/>
    <property type="match status" value="2"/>
</dbReference>
<dbReference type="InterPro" id="IPR001343">
    <property type="entry name" value="Hemolysn_Ca-bd"/>
</dbReference>
<dbReference type="PRINTS" id="PR00313">
    <property type="entry name" value="CABNDNGRPT"/>
</dbReference>
<evidence type="ECO:0000313" key="8">
    <source>
        <dbReference type="EMBL" id="MFC5567682.1"/>
    </source>
</evidence>
<dbReference type="PANTHER" id="PTHR38340:SF1">
    <property type="entry name" value="S-LAYER PROTEIN"/>
    <property type="match status" value="1"/>
</dbReference>
<feature type="region of interest" description="Disordered" evidence="6">
    <location>
        <begin position="288"/>
        <end position="322"/>
    </location>
</feature>
<evidence type="ECO:0000256" key="6">
    <source>
        <dbReference type="SAM" id="MobiDB-lite"/>
    </source>
</evidence>